<proteinExistence type="predicted"/>
<sequence>MPEDLDVLNFIKRVVAPPVGGSDVDDYLFDAYASNIASGGARIPELMKVTAWIRAEREMFGG</sequence>
<gene>
    <name evidence="1" type="ORF">ABH853_01320</name>
</gene>
<dbReference type="AlphaFoldDB" id="A0AAU7BN92"/>
<dbReference type="EMBL" id="CP157179">
    <property type="protein sequence ID" value="XBG33901.1"/>
    <property type="molecule type" value="Genomic_DNA"/>
</dbReference>
<accession>A0AAU7BN92</accession>
<protein>
    <submittedName>
        <fullName evidence="1">Uncharacterized protein</fullName>
    </submittedName>
</protein>
<evidence type="ECO:0000313" key="1">
    <source>
        <dbReference type="EMBL" id="XBG33901.1"/>
    </source>
</evidence>
<reference evidence="1" key="1">
    <citation type="journal article" date="2019" name="Microbiol. Resour. Announc.">
        <title>Draft Genome Sequences of Five Environmental Bacterial Isolates That Degrade Polyethylene Terephthalate Plastic.</title>
        <authorList>
            <person name="Leon-Zayas R."/>
            <person name="Roberts C."/>
            <person name="Vague M."/>
            <person name="Mellies J.L."/>
        </authorList>
    </citation>
    <scope>NUCLEOTIDE SEQUENCE</scope>
    <source>
        <strain evidence="1">13.2</strain>
    </source>
</reference>
<organism evidence="1">
    <name type="scientific">Pseudomonas sp. 13.2</name>
    <dbReference type="NCBI Taxonomy" id="3144665"/>
    <lineage>
        <taxon>Bacteria</taxon>
        <taxon>Pseudomonadati</taxon>
        <taxon>Pseudomonadota</taxon>
        <taxon>Gammaproteobacteria</taxon>
        <taxon>Pseudomonadales</taxon>
        <taxon>Pseudomonadaceae</taxon>
        <taxon>Pseudomonas</taxon>
    </lineage>
</organism>
<name>A0AAU7BN92_9PSED</name>
<reference evidence="1" key="2">
    <citation type="submission" date="2024-05" db="EMBL/GenBank/DDBJ databases">
        <authorList>
            <person name="Mellies J."/>
            <person name="Newton I."/>
        </authorList>
    </citation>
    <scope>NUCLEOTIDE SEQUENCE</scope>
    <source>
        <strain evidence="1">13.2</strain>
    </source>
</reference>